<name>A0AAD7W8B7_9TELE</name>
<dbReference type="AlphaFoldDB" id="A0AAD7W8B7"/>
<dbReference type="PANTHER" id="PTHR13473">
    <property type="entry name" value="MITOCHONDRIAL RIBOSOMAL PROTEIN L48"/>
    <property type="match status" value="1"/>
</dbReference>
<dbReference type="InterPro" id="IPR027486">
    <property type="entry name" value="Ribosomal_uS10_dom"/>
</dbReference>
<feature type="domain" description="Small ribosomal subunit protein uS10" evidence="9">
    <location>
        <begin position="91"/>
        <end position="186"/>
    </location>
</feature>
<reference evidence="10" key="1">
    <citation type="journal article" date="2023" name="Science">
        <title>Genome structures resolve the early diversification of teleost fishes.</title>
        <authorList>
            <person name="Parey E."/>
            <person name="Louis A."/>
            <person name="Montfort J."/>
            <person name="Bouchez O."/>
            <person name="Roques C."/>
            <person name="Iampietro C."/>
            <person name="Lluch J."/>
            <person name="Castinel A."/>
            <person name="Donnadieu C."/>
            <person name="Desvignes T."/>
            <person name="Floi Bucao C."/>
            <person name="Jouanno E."/>
            <person name="Wen M."/>
            <person name="Mejri S."/>
            <person name="Dirks R."/>
            <person name="Jansen H."/>
            <person name="Henkel C."/>
            <person name="Chen W.J."/>
            <person name="Zahm M."/>
            <person name="Cabau C."/>
            <person name="Klopp C."/>
            <person name="Thompson A.W."/>
            <person name="Robinson-Rechavi M."/>
            <person name="Braasch I."/>
            <person name="Lecointre G."/>
            <person name="Bobe J."/>
            <person name="Postlethwait J.H."/>
            <person name="Berthelot C."/>
            <person name="Roest Crollius H."/>
            <person name="Guiguen Y."/>
        </authorList>
    </citation>
    <scope>NUCLEOTIDE SEQUENCE</scope>
    <source>
        <strain evidence="10">NC1722</strain>
    </source>
</reference>
<dbReference type="GO" id="GO:0005761">
    <property type="term" value="C:mitochondrial ribosome"/>
    <property type="evidence" value="ECO:0007669"/>
    <property type="project" value="InterPro"/>
</dbReference>
<keyword evidence="2" id="KW-0809">Transit peptide</keyword>
<dbReference type="Proteomes" id="UP001221898">
    <property type="component" value="Unassembled WGS sequence"/>
</dbReference>
<dbReference type="Pfam" id="PF00338">
    <property type="entry name" value="Ribosomal_S10"/>
    <property type="match status" value="1"/>
</dbReference>
<accession>A0AAD7W8B7</accession>
<dbReference type="GO" id="GO:0005743">
    <property type="term" value="C:mitochondrial inner membrane"/>
    <property type="evidence" value="ECO:0007669"/>
    <property type="project" value="UniProtKB-ARBA"/>
</dbReference>
<sequence>MNYLPKKLQFAFAQHSPVLALAASTFWASVLKQHPVLGTLSPNVRRYRSMPTHGIGRYKYLLPKVVHKKKKERMKMKPIKAGTEVEYGDLNVKVFGYDMTLVEHYSQYVHNLCNRLKIQVAESYALPTKSTEIIVMQEKSTKMYADAMLKTHMRVIQLSGLSVTICPVFIEVLLQNQPEGVELSVKEHTEIDFLRRFKARPELEELKSKIS</sequence>
<comment type="subcellular location">
    <subcellularLocation>
        <location evidence="1">Mitochondrion</location>
    </subcellularLocation>
</comment>
<evidence type="ECO:0000256" key="7">
    <source>
        <dbReference type="ARBA" id="ARBA00071667"/>
    </source>
</evidence>
<comment type="similarity">
    <text evidence="6">Belongs to the mitochondrion-specific ribosomal protein mL48 family.</text>
</comment>
<evidence type="ECO:0000256" key="8">
    <source>
        <dbReference type="ARBA" id="ARBA00084068"/>
    </source>
</evidence>
<keyword evidence="11" id="KW-1185">Reference proteome</keyword>
<dbReference type="SUPFAM" id="SSF54999">
    <property type="entry name" value="Ribosomal protein S10"/>
    <property type="match status" value="1"/>
</dbReference>
<dbReference type="InterPro" id="IPR027487">
    <property type="entry name" value="Ribosomal_mL48"/>
</dbReference>
<evidence type="ECO:0000256" key="2">
    <source>
        <dbReference type="ARBA" id="ARBA00022946"/>
    </source>
</evidence>
<evidence type="ECO:0000256" key="3">
    <source>
        <dbReference type="ARBA" id="ARBA00022980"/>
    </source>
</evidence>
<dbReference type="FunFam" id="3.30.70.600:FF:000006">
    <property type="entry name" value="39S ribosomal protein L48, mitochondrial"/>
    <property type="match status" value="1"/>
</dbReference>
<gene>
    <name evidence="10" type="ORF">AAFF_G00168410</name>
</gene>
<evidence type="ECO:0000256" key="4">
    <source>
        <dbReference type="ARBA" id="ARBA00023128"/>
    </source>
</evidence>
<comment type="caution">
    <text evidence="10">The sequence shown here is derived from an EMBL/GenBank/DDBJ whole genome shotgun (WGS) entry which is preliminary data.</text>
</comment>
<evidence type="ECO:0000313" key="11">
    <source>
        <dbReference type="Proteomes" id="UP001221898"/>
    </source>
</evidence>
<organism evidence="10 11">
    <name type="scientific">Aldrovandia affinis</name>
    <dbReference type="NCBI Taxonomy" id="143900"/>
    <lineage>
        <taxon>Eukaryota</taxon>
        <taxon>Metazoa</taxon>
        <taxon>Chordata</taxon>
        <taxon>Craniata</taxon>
        <taxon>Vertebrata</taxon>
        <taxon>Euteleostomi</taxon>
        <taxon>Actinopterygii</taxon>
        <taxon>Neopterygii</taxon>
        <taxon>Teleostei</taxon>
        <taxon>Notacanthiformes</taxon>
        <taxon>Halosauridae</taxon>
        <taxon>Aldrovandia</taxon>
    </lineage>
</organism>
<protein>
    <recommendedName>
        <fullName evidence="7">Large ribosomal subunit protein mL48</fullName>
    </recommendedName>
    <alternativeName>
        <fullName evidence="8">39S ribosomal protein L48, mitochondrial</fullName>
    </alternativeName>
</protein>
<dbReference type="GO" id="GO:1990904">
    <property type="term" value="C:ribonucleoprotein complex"/>
    <property type="evidence" value="ECO:0007669"/>
    <property type="project" value="UniProtKB-KW"/>
</dbReference>
<dbReference type="InterPro" id="IPR036838">
    <property type="entry name" value="Ribosomal_uS10_dom_sf"/>
</dbReference>
<evidence type="ECO:0000259" key="9">
    <source>
        <dbReference type="SMART" id="SM01403"/>
    </source>
</evidence>
<dbReference type="SMART" id="SM01403">
    <property type="entry name" value="Ribosomal_S10"/>
    <property type="match status" value="1"/>
</dbReference>
<evidence type="ECO:0000313" key="10">
    <source>
        <dbReference type="EMBL" id="KAJ8386609.1"/>
    </source>
</evidence>
<evidence type="ECO:0000256" key="5">
    <source>
        <dbReference type="ARBA" id="ARBA00023274"/>
    </source>
</evidence>
<evidence type="ECO:0000256" key="6">
    <source>
        <dbReference type="ARBA" id="ARBA00061445"/>
    </source>
</evidence>
<keyword evidence="3" id="KW-0689">Ribosomal protein</keyword>
<keyword evidence="4" id="KW-0496">Mitochondrion</keyword>
<dbReference type="PANTHER" id="PTHR13473:SF0">
    <property type="entry name" value="LARGE RIBOSOMAL SUBUNIT PROTEIN ML48"/>
    <property type="match status" value="1"/>
</dbReference>
<dbReference type="EMBL" id="JAINUG010000225">
    <property type="protein sequence ID" value="KAJ8386609.1"/>
    <property type="molecule type" value="Genomic_DNA"/>
</dbReference>
<evidence type="ECO:0000256" key="1">
    <source>
        <dbReference type="ARBA" id="ARBA00004173"/>
    </source>
</evidence>
<proteinExistence type="inferred from homology"/>
<keyword evidence="5" id="KW-0687">Ribonucleoprotein</keyword>
<dbReference type="Gene3D" id="3.30.70.600">
    <property type="entry name" value="Ribosomal protein S10 domain"/>
    <property type="match status" value="1"/>
</dbReference>